<protein>
    <recommendedName>
        <fullName evidence="4">HIT domain-containing protein</fullName>
    </recommendedName>
</protein>
<comment type="caution">
    <text evidence="5">The sequence shown here is derived from an EMBL/GenBank/DDBJ whole genome shotgun (WGS) entry which is preliminary data.</text>
</comment>
<sequence length="172" mass="19643">MSIWKWLWPEGKQPKDCPFCILASGSADGRTPNVLFQDEQIVVFVDRNPSAYRHYLVIPNNHIKTVKDLRPGETDHALVSHMLKLGKSTLQRDAPDAPHYRFGFHRPPFNSVDHLHLHCMALPYNSVWRRMKYVGLGWWGAYVSVERVLQYLDPGKGMKPGVSLGDQPEAPV</sequence>
<feature type="domain" description="HIT" evidence="4">
    <location>
        <begin position="18"/>
        <end position="129"/>
    </location>
</feature>
<dbReference type="Proteomes" id="UP000822688">
    <property type="component" value="Chromosome 5"/>
</dbReference>
<evidence type="ECO:0000313" key="6">
    <source>
        <dbReference type="Proteomes" id="UP000822688"/>
    </source>
</evidence>
<accession>A0A8T0I0Q8</accession>
<organism evidence="5 6">
    <name type="scientific">Ceratodon purpureus</name>
    <name type="common">Fire moss</name>
    <name type="synonym">Dicranum purpureum</name>
    <dbReference type="NCBI Taxonomy" id="3225"/>
    <lineage>
        <taxon>Eukaryota</taxon>
        <taxon>Viridiplantae</taxon>
        <taxon>Streptophyta</taxon>
        <taxon>Embryophyta</taxon>
        <taxon>Bryophyta</taxon>
        <taxon>Bryophytina</taxon>
        <taxon>Bryopsida</taxon>
        <taxon>Dicranidae</taxon>
        <taxon>Pseudoditrichales</taxon>
        <taxon>Ditrichaceae</taxon>
        <taxon>Ceratodon</taxon>
    </lineage>
</organism>
<dbReference type="SUPFAM" id="SSF54197">
    <property type="entry name" value="HIT-like"/>
    <property type="match status" value="1"/>
</dbReference>
<dbReference type="InterPro" id="IPR011146">
    <property type="entry name" value="HIT-like"/>
</dbReference>
<evidence type="ECO:0000256" key="2">
    <source>
        <dbReference type="ARBA" id="ARBA00022801"/>
    </source>
</evidence>
<feature type="short sequence motif" description="Histidine triad motif" evidence="3">
    <location>
        <begin position="114"/>
        <end position="118"/>
    </location>
</feature>
<dbReference type="GO" id="GO:0000166">
    <property type="term" value="F:nucleotide binding"/>
    <property type="evidence" value="ECO:0007669"/>
    <property type="project" value="UniProtKB-KW"/>
</dbReference>
<dbReference type="AlphaFoldDB" id="A0A8T0I0Q8"/>
<evidence type="ECO:0000259" key="4">
    <source>
        <dbReference type="PROSITE" id="PS51084"/>
    </source>
</evidence>
<dbReference type="PANTHER" id="PTHR12486:SF5">
    <property type="entry name" value="ADENOSINE 5'-MONOPHOSPHORAMIDASE HINT3"/>
    <property type="match status" value="1"/>
</dbReference>
<evidence type="ECO:0000256" key="3">
    <source>
        <dbReference type="PROSITE-ProRule" id="PRU00464"/>
    </source>
</evidence>
<dbReference type="Gene3D" id="3.30.428.10">
    <property type="entry name" value="HIT-like"/>
    <property type="match status" value="1"/>
</dbReference>
<gene>
    <name evidence="5" type="ORF">KC19_5G126400</name>
</gene>
<dbReference type="InterPro" id="IPR036265">
    <property type="entry name" value="HIT-like_sf"/>
</dbReference>
<evidence type="ECO:0000256" key="1">
    <source>
        <dbReference type="ARBA" id="ARBA00022741"/>
    </source>
</evidence>
<keyword evidence="6" id="KW-1185">Reference proteome</keyword>
<dbReference type="PROSITE" id="PS51084">
    <property type="entry name" value="HIT_2"/>
    <property type="match status" value="1"/>
</dbReference>
<dbReference type="PANTHER" id="PTHR12486">
    <property type="entry name" value="APRATAXIN-RELATED"/>
    <property type="match status" value="1"/>
</dbReference>
<proteinExistence type="predicted"/>
<reference evidence="5" key="1">
    <citation type="submission" date="2020-06" db="EMBL/GenBank/DDBJ databases">
        <title>WGS assembly of Ceratodon purpureus strain R40.</title>
        <authorList>
            <person name="Carey S.B."/>
            <person name="Jenkins J."/>
            <person name="Shu S."/>
            <person name="Lovell J.T."/>
            <person name="Sreedasyam A."/>
            <person name="Maumus F."/>
            <person name="Tiley G.P."/>
            <person name="Fernandez-Pozo N."/>
            <person name="Barry K."/>
            <person name="Chen C."/>
            <person name="Wang M."/>
            <person name="Lipzen A."/>
            <person name="Daum C."/>
            <person name="Saski C.A."/>
            <person name="Payton A.C."/>
            <person name="Mcbreen J.C."/>
            <person name="Conrad R.E."/>
            <person name="Kollar L.M."/>
            <person name="Olsson S."/>
            <person name="Huttunen S."/>
            <person name="Landis J.B."/>
            <person name="Wickett N.J."/>
            <person name="Johnson M.G."/>
            <person name="Rensing S.A."/>
            <person name="Grimwood J."/>
            <person name="Schmutz J."/>
            <person name="Mcdaniel S.F."/>
        </authorList>
    </citation>
    <scope>NUCLEOTIDE SEQUENCE</scope>
    <source>
        <strain evidence="5">R40</strain>
    </source>
</reference>
<dbReference type="GO" id="GO:0047627">
    <property type="term" value="F:adenylylsulfatase activity"/>
    <property type="evidence" value="ECO:0007669"/>
    <property type="project" value="UniProtKB-ARBA"/>
</dbReference>
<keyword evidence="2" id="KW-0378">Hydrolase</keyword>
<dbReference type="Pfam" id="PF11969">
    <property type="entry name" value="DcpS_C"/>
    <property type="match status" value="1"/>
</dbReference>
<keyword evidence="1" id="KW-0547">Nucleotide-binding</keyword>
<evidence type="ECO:0000313" key="5">
    <source>
        <dbReference type="EMBL" id="KAG0577032.1"/>
    </source>
</evidence>
<dbReference type="EMBL" id="CM026425">
    <property type="protein sequence ID" value="KAG0577032.1"/>
    <property type="molecule type" value="Genomic_DNA"/>
</dbReference>
<name>A0A8T0I0Q8_CERPU</name>